<accession>A0A1H0YRM2</accession>
<dbReference type="InterPro" id="IPR013525">
    <property type="entry name" value="ABC2_TM"/>
</dbReference>
<dbReference type="InterPro" id="IPR051784">
    <property type="entry name" value="Nod_factor_ABC_transporter"/>
</dbReference>
<feature type="transmembrane region" description="Helical" evidence="5">
    <location>
        <begin position="85"/>
        <end position="107"/>
    </location>
</feature>
<reference evidence="7 10" key="3">
    <citation type="submission" date="2018-07" db="EMBL/GenBank/DDBJ databases">
        <title>Genome sequence of extremly halophilic archaeon Halopelagius longus strain BC12-B1.</title>
        <authorList>
            <person name="Zhang X."/>
        </authorList>
    </citation>
    <scope>NUCLEOTIDE SEQUENCE [LARGE SCALE GENOMIC DNA]</scope>
    <source>
        <strain evidence="7 10">BC12-B1</strain>
    </source>
</reference>
<evidence type="ECO:0000256" key="2">
    <source>
        <dbReference type="ARBA" id="ARBA00022692"/>
    </source>
</evidence>
<keyword evidence="4 5" id="KW-0472">Membrane</keyword>
<dbReference type="InterPro" id="IPR047817">
    <property type="entry name" value="ABC2_TM_bact-type"/>
</dbReference>
<evidence type="ECO:0000313" key="7">
    <source>
        <dbReference type="EMBL" id="RDI72638.1"/>
    </source>
</evidence>
<proteinExistence type="predicted"/>
<evidence type="ECO:0000313" key="10">
    <source>
        <dbReference type="Proteomes" id="UP000255421"/>
    </source>
</evidence>
<dbReference type="Pfam" id="PF01061">
    <property type="entry name" value="ABC2_membrane"/>
    <property type="match status" value="1"/>
</dbReference>
<evidence type="ECO:0000313" key="9">
    <source>
        <dbReference type="Proteomes" id="UP000199289"/>
    </source>
</evidence>
<dbReference type="PANTHER" id="PTHR43229:SF2">
    <property type="entry name" value="NODULATION PROTEIN J"/>
    <property type="match status" value="1"/>
</dbReference>
<dbReference type="PROSITE" id="PS51012">
    <property type="entry name" value="ABC_TM2"/>
    <property type="match status" value="1"/>
</dbReference>
<feature type="transmembrane region" description="Helical" evidence="5">
    <location>
        <begin position="208"/>
        <end position="226"/>
    </location>
</feature>
<dbReference type="GO" id="GO:0140359">
    <property type="term" value="F:ABC-type transporter activity"/>
    <property type="evidence" value="ECO:0007669"/>
    <property type="project" value="InterPro"/>
</dbReference>
<comment type="subcellular location">
    <subcellularLocation>
        <location evidence="1">Membrane</location>
        <topology evidence="1">Multi-pass membrane protein</topology>
    </subcellularLocation>
</comment>
<keyword evidence="10" id="KW-1185">Reference proteome</keyword>
<dbReference type="EMBL" id="FNKQ01000001">
    <property type="protein sequence ID" value="SDQ17793.1"/>
    <property type="molecule type" value="Genomic_DNA"/>
</dbReference>
<dbReference type="AlphaFoldDB" id="A0A1H0YRM2"/>
<dbReference type="Proteomes" id="UP000255421">
    <property type="component" value="Unassembled WGS sequence"/>
</dbReference>
<dbReference type="EMBL" id="QQST01000001">
    <property type="protein sequence ID" value="RDI72638.1"/>
    <property type="molecule type" value="Genomic_DNA"/>
</dbReference>
<dbReference type="GO" id="GO:0043190">
    <property type="term" value="C:ATP-binding cassette (ABC) transporter complex"/>
    <property type="evidence" value="ECO:0007669"/>
    <property type="project" value="InterPro"/>
</dbReference>
<organism evidence="8 9">
    <name type="scientific">Halopelagius longus</name>
    <dbReference type="NCBI Taxonomy" id="1236180"/>
    <lineage>
        <taxon>Archaea</taxon>
        <taxon>Methanobacteriati</taxon>
        <taxon>Methanobacteriota</taxon>
        <taxon>Stenosarchaea group</taxon>
        <taxon>Halobacteria</taxon>
        <taxon>Halobacteriales</taxon>
        <taxon>Haloferacaceae</taxon>
    </lineage>
</organism>
<feature type="transmembrane region" description="Helical" evidence="5">
    <location>
        <begin position="274"/>
        <end position="296"/>
    </location>
</feature>
<feature type="transmembrane region" description="Helical" evidence="5">
    <location>
        <begin position="171"/>
        <end position="196"/>
    </location>
</feature>
<name>A0A1H0YRM2_9EURY</name>
<feature type="transmembrane region" description="Helical" evidence="5">
    <location>
        <begin position="137"/>
        <end position="159"/>
    </location>
</feature>
<sequence>MSNITDEGDVAGSDIAQKAPGNGFAADVQISVKRWLVKTSRNPFVTFSSLIQPVIFFVLMAEVLGAVVGGALAQTLGSGVDYITYLTPAIVIQSALAAAAVSGIGLVDDMDTGMFEKLLASPMDRGAMFLGKVLSEVVRIAAQTAIILLLGYVMLYLQSGASVGSYLRTGVLGFVGVVAIAVIFGGAFMAFSNIVALVTHDQEATTMIANLLTFPLLFVSSAFVPLEVLPGWIQSVAVVNPITYGVDGVRAFMLGQNVMTVLNVTAFSGPWNTVIPAVAVLVGFNVVLGGIAVHLLNGASKAKVQ</sequence>
<dbReference type="PANTHER" id="PTHR43229">
    <property type="entry name" value="NODULATION PROTEIN J"/>
    <property type="match status" value="1"/>
</dbReference>
<evidence type="ECO:0000256" key="3">
    <source>
        <dbReference type="ARBA" id="ARBA00022989"/>
    </source>
</evidence>
<feature type="domain" description="ABC transmembrane type-2" evidence="6">
    <location>
        <begin position="44"/>
        <end position="299"/>
    </location>
</feature>
<reference evidence="9" key="2">
    <citation type="submission" date="2016-10" db="EMBL/GenBank/DDBJ databases">
        <authorList>
            <person name="Varghese N."/>
            <person name="Submissions S."/>
        </authorList>
    </citation>
    <scope>NUCLEOTIDE SEQUENCE [LARGE SCALE GENOMIC DNA]</scope>
    <source>
        <strain evidence="9">CGMCC 1.12397</strain>
    </source>
</reference>
<keyword evidence="2 5" id="KW-0812">Transmembrane</keyword>
<dbReference type="PIRSF" id="PIRSF006648">
    <property type="entry name" value="DrrB"/>
    <property type="match status" value="1"/>
</dbReference>
<protein>
    <submittedName>
        <fullName evidence="7">ABC transporter permease</fullName>
    </submittedName>
    <submittedName>
        <fullName evidence="8">ABC-2 type transport system permease protein</fullName>
    </submittedName>
</protein>
<reference evidence="8" key="1">
    <citation type="submission" date="2016-10" db="EMBL/GenBank/DDBJ databases">
        <authorList>
            <person name="de Groot N.N."/>
        </authorList>
    </citation>
    <scope>NUCLEOTIDE SEQUENCE [LARGE SCALE GENOMIC DNA]</scope>
    <source>
        <strain evidence="8">CGMCC 1.12397</strain>
    </source>
</reference>
<evidence type="ECO:0000256" key="1">
    <source>
        <dbReference type="ARBA" id="ARBA00004141"/>
    </source>
</evidence>
<evidence type="ECO:0000256" key="5">
    <source>
        <dbReference type="SAM" id="Phobius"/>
    </source>
</evidence>
<dbReference type="InterPro" id="IPR000412">
    <property type="entry name" value="ABC_2_transport"/>
</dbReference>
<evidence type="ECO:0000313" key="8">
    <source>
        <dbReference type="EMBL" id="SDQ17793.1"/>
    </source>
</evidence>
<dbReference type="RefSeq" id="WP_092533224.1">
    <property type="nucleotide sequence ID" value="NZ_FNKQ01000001.1"/>
</dbReference>
<dbReference type="Proteomes" id="UP000199289">
    <property type="component" value="Unassembled WGS sequence"/>
</dbReference>
<dbReference type="OrthoDB" id="147058at2157"/>
<gene>
    <name evidence="7" type="ORF">DWB78_13415</name>
    <name evidence="8" type="ORF">SAMN05216278_0800</name>
</gene>
<evidence type="ECO:0000259" key="6">
    <source>
        <dbReference type="PROSITE" id="PS51012"/>
    </source>
</evidence>
<keyword evidence="3 5" id="KW-1133">Transmembrane helix</keyword>
<feature type="transmembrane region" description="Helical" evidence="5">
    <location>
        <begin position="44"/>
        <end position="73"/>
    </location>
</feature>
<evidence type="ECO:0000256" key="4">
    <source>
        <dbReference type="ARBA" id="ARBA00023136"/>
    </source>
</evidence>